<organism evidence="1 2">
    <name type="scientific">Flavobacterium jejuense</name>
    <dbReference type="NCBI Taxonomy" id="1544455"/>
    <lineage>
        <taxon>Bacteria</taxon>
        <taxon>Pseudomonadati</taxon>
        <taxon>Bacteroidota</taxon>
        <taxon>Flavobacteriia</taxon>
        <taxon>Flavobacteriales</taxon>
        <taxon>Flavobacteriaceae</taxon>
        <taxon>Flavobacterium</taxon>
    </lineage>
</organism>
<sequence>MNAPKDFKEYVNECQRLFIDYQGLKYDLTYLIAKDGYTTETAILSDVVVSVKQKYESYRDGYFRKFKFQASFYKELIKSLL</sequence>
<protein>
    <submittedName>
        <fullName evidence="1">Uncharacterized protein</fullName>
    </submittedName>
</protein>
<gene>
    <name evidence="1" type="ORF">FIA58_009185</name>
</gene>
<keyword evidence="2" id="KW-1185">Reference proteome</keyword>
<dbReference type="RefSeq" id="WP_140962185.1">
    <property type="nucleotide sequence ID" value="NZ_VEVQ02000005.1"/>
</dbReference>
<reference evidence="2" key="1">
    <citation type="submission" date="2019-05" db="EMBL/GenBank/DDBJ databases">
        <title>Flavobacterium profundi sp. nov., isolated from a deep-sea seamount.</title>
        <authorList>
            <person name="Zhang D.-C."/>
        </authorList>
    </citation>
    <scope>NUCLEOTIDE SEQUENCE [LARGE SCALE GENOMIC DNA]</scope>
    <source>
        <strain evidence="2">EC11</strain>
    </source>
</reference>
<evidence type="ECO:0000313" key="2">
    <source>
        <dbReference type="Proteomes" id="UP000817854"/>
    </source>
</evidence>
<accession>A0ABX0IRK1</accession>
<reference evidence="1 2" key="2">
    <citation type="submission" date="2019-05" db="EMBL/GenBank/DDBJ databases">
        <authorList>
            <person name="Lianzixin W."/>
        </authorList>
    </citation>
    <scope>NUCLEOTIDE SEQUENCE [LARGE SCALE GENOMIC DNA]</scope>
    <source>
        <strain evidence="1 2">EC11</strain>
    </source>
</reference>
<dbReference type="Proteomes" id="UP000817854">
    <property type="component" value="Unassembled WGS sequence"/>
</dbReference>
<proteinExistence type="predicted"/>
<dbReference type="EMBL" id="VEVQ02000005">
    <property type="protein sequence ID" value="NHN25846.1"/>
    <property type="molecule type" value="Genomic_DNA"/>
</dbReference>
<evidence type="ECO:0000313" key="1">
    <source>
        <dbReference type="EMBL" id="NHN25846.1"/>
    </source>
</evidence>
<comment type="caution">
    <text evidence="1">The sequence shown here is derived from an EMBL/GenBank/DDBJ whole genome shotgun (WGS) entry which is preliminary data.</text>
</comment>
<reference evidence="1 2" key="3">
    <citation type="submission" date="2020-02" db="EMBL/GenBank/DDBJ databases">
        <title>Flavobacterium profundi sp. nov., isolated from a deep-sea seamount.</title>
        <authorList>
            <person name="Zhang D.-C."/>
        </authorList>
    </citation>
    <scope>NUCLEOTIDE SEQUENCE [LARGE SCALE GENOMIC DNA]</scope>
    <source>
        <strain evidence="1 2">EC11</strain>
    </source>
</reference>
<name>A0ABX0IRK1_9FLAO</name>